<protein>
    <submittedName>
        <fullName evidence="1">Protein YrdA</fullName>
    </submittedName>
</protein>
<dbReference type="Pfam" id="PF00132">
    <property type="entry name" value="Hexapep"/>
    <property type="match status" value="1"/>
</dbReference>
<dbReference type="AlphaFoldDB" id="A0A3B0Z3E0"/>
<dbReference type="EMBL" id="UOFL01000233">
    <property type="protein sequence ID" value="VAW82022.1"/>
    <property type="molecule type" value="Genomic_DNA"/>
</dbReference>
<sequence length="176" mass="19101">MSTREYKSIKPDIGERVYIDQQACVVGDVKLGDDSSIWPMAVVRGDVNSITIGARSNIQDGSVLHVTHRYPDLPDGHSLTIGDEVTIGHQVILHGCTIHSQVLVGMGSLILDGAILEPNVLLGAGSLVAESKVLEGGYLWLGRPARKIRALTEDEISSFHYSANHYVHLKDDYLGS</sequence>
<organism evidence="1">
    <name type="scientific">hydrothermal vent metagenome</name>
    <dbReference type="NCBI Taxonomy" id="652676"/>
    <lineage>
        <taxon>unclassified sequences</taxon>
        <taxon>metagenomes</taxon>
        <taxon>ecological metagenomes</taxon>
    </lineage>
</organism>
<dbReference type="CDD" id="cd04645">
    <property type="entry name" value="LbH_gamma_CA_like"/>
    <property type="match status" value="1"/>
</dbReference>
<gene>
    <name evidence="1" type="ORF">MNBD_GAMMA12-590</name>
</gene>
<dbReference type="PANTHER" id="PTHR13061">
    <property type="entry name" value="DYNACTIN SUBUNIT P25"/>
    <property type="match status" value="1"/>
</dbReference>
<dbReference type="InterPro" id="IPR047324">
    <property type="entry name" value="LbH_gamma_CA-like"/>
</dbReference>
<name>A0A3B0Z3E0_9ZZZZ</name>
<dbReference type="InterPro" id="IPR050484">
    <property type="entry name" value="Transf_Hexapept/Carb_Anhydrase"/>
</dbReference>
<accession>A0A3B0Z3E0</accession>
<dbReference type="PANTHER" id="PTHR13061:SF56">
    <property type="entry name" value="PROTEIN YRDA"/>
    <property type="match status" value="1"/>
</dbReference>
<dbReference type="InterPro" id="IPR011004">
    <property type="entry name" value="Trimer_LpxA-like_sf"/>
</dbReference>
<dbReference type="SUPFAM" id="SSF51161">
    <property type="entry name" value="Trimeric LpxA-like enzymes"/>
    <property type="match status" value="1"/>
</dbReference>
<reference evidence="1" key="1">
    <citation type="submission" date="2018-06" db="EMBL/GenBank/DDBJ databases">
        <authorList>
            <person name="Zhirakovskaya E."/>
        </authorList>
    </citation>
    <scope>NUCLEOTIDE SEQUENCE</scope>
</reference>
<evidence type="ECO:0000313" key="1">
    <source>
        <dbReference type="EMBL" id="VAW82022.1"/>
    </source>
</evidence>
<dbReference type="Gene3D" id="2.160.10.10">
    <property type="entry name" value="Hexapeptide repeat proteins"/>
    <property type="match status" value="1"/>
</dbReference>
<dbReference type="InterPro" id="IPR001451">
    <property type="entry name" value="Hexapep"/>
</dbReference>
<proteinExistence type="predicted"/>